<evidence type="ECO:0000256" key="5">
    <source>
        <dbReference type="ARBA" id="ARBA00023239"/>
    </source>
</evidence>
<dbReference type="NCBIfam" id="TIGR00247">
    <property type="entry name" value="endolytic transglycosylase MltG"/>
    <property type="match status" value="1"/>
</dbReference>
<dbReference type="AlphaFoldDB" id="A0A2N3IKP8"/>
<keyword evidence="9" id="KW-1185">Reference proteome</keyword>
<evidence type="ECO:0000256" key="3">
    <source>
        <dbReference type="ARBA" id="ARBA00022989"/>
    </source>
</evidence>
<dbReference type="EC" id="4.2.2.29" evidence="7"/>
<dbReference type="InterPro" id="IPR003770">
    <property type="entry name" value="MLTG-like"/>
</dbReference>
<keyword evidence="4 7" id="KW-0472">Membrane</keyword>
<comment type="function">
    <text evidence="7">Functions as a peptidoglycan terminase that cleaves nascent peptidoglycan strands endolytically to terminate their elongation.</text>
</comment>
<evidence type="ECO:0000256" key="6">
    <source>
        <dbReference type="ARBA" id="ARBA00023316"/>
    </source>
</evidence>
<evidence type="ECO:0000256" key="1">
    <source>
        <dbReference type="ARBA" id="ARBA00022475"/>
    </source>
</evidence>
<keyword evidence="6 7" id="KW-0961">Cell wall biogenesis/degradation</keyword>
<dbReference type="Proteomes" id="UP000233387">
    <property type="component" value="Unassembled WGS sequence"/>
</dbReference>
<evidence type="ECO:0000256" key="4">
    <source>
        <dbReference type="ARBA" id="ARBA00023136"/>
    </source>
</evidence>
<dbReference type="EMBL" id="NKXO01000001">
    <property type="protein sequence ID" value="PKQ70892.1"/>
    <property type="molecule type" value="Genomic_DNA"/>
</dbReference>
<dbReference type="Pfam" id="PF02618">
    <property type="entry name" value="YceG"/>
    <property type="match status" value="1"/>
</dbReference>
<dbReference type="PANTHER" id="PTHR30518">
    <property type="entry name" value="ENDOLYTIC MUREIN TRANSGLYCOSYLASE"/>
    <property type="match status" value="1"/>
</dbReference>
<keyword evidence="1 7" id="KW-1003">Cell membrane</keyword>
<dbReference type="CDD" id="cd08010">
    <property type="entry name" value="MltG_like"/>
    <property type="match status" value="1"/>
</dbReference>
<dbReference type="GO" id="GO:0009252">
    <property type="term" value="P:peptidoglycan biosynthetic process"/>
    <property type="evidence" value="ECO:0007669"/>
    <property type="project" value="UniProtKB-UniRule"/>
</dbReference>
<dbReference type="Gene3D" id="3.30.160.60">
    <property type="entry name" value="Classic Zinc Finger"/>
    <property type="match status" value="1"/>
</dbReference>
<keyword evidence="3 7" id="KW-1133">Transmembrane helix</keyword>
<evidence type="ECO:0000256" key="2">
    <source>
        <dbReference type="ARBA" id="ARBA00022692"/>
    </source>
</evidence>
<name>A0A2N3IKP8_9BACT</name>
<comment type="similarity">
    <text evidence="7">Belongs to the transglycosylase MltG family.</text>
</comment>
<sequence>MIAFVVLAVLLASFAFYAYQALYSGNLNVQIGESKQNKILYIPKGTNFQGLIEILKREQLINNVVSFAFVAKIMNYQENVKAGAYLIEPNESNISVIRKLRSGQQITIKLTFNNLRTKEDLAERISEQLPIPKDTLLSLLQSEEIAQKYGLNTYTIGTIFIPNTYEVYWTTTAQELLERMYKEYQKFWNTERKQKAQNLGLTPTQVMILASIVQAETTKNDEKPRIAGVYLNRLAKNDLLQADPTVVFAHRDFSIKRLLNSHLSIDSPYNTYKYTGLPPGAINFPDISSIEAVLNAEKHDYYYFCAKEDFSGYHNFAQTLAEHNRNARLYQKALNEKGIK</sequence>
<proteinExistence type="inferred from homology"/>
<keyword evidence="2 7" id="KW-0812">Transmembrane</keyword>
<dbReference type="PANTHER" id="PTHR30518:SF2">
    <property type="entry name" value="ENDOLYTIC MUREIN TRANSGLYCOSYLASE"/>
    <property type="match status" value="1"/>
</dbReference>
<reference evidence="8 9" key="1">
    <citation type="submission" date="2017-06" db="EMBL/GenBank/DDBJ databases">
        <title>Raineya orbicola gen. nov., sp. nov. a slightly thermophilic bacterium of the phylum Bacteroidetes and the description of Raineyaceae fam. nov.</title>
        <authorList>
            <person name="Albuquerque L."/>
            <person name="Polonia A.R.M."/>
            <person name="Barroso C."/>
            <person name="Froufe H.J.C."/>
            <person name="Lage O."/>
            <person name="Lobo-Da-Cunha A."/>
            <person name="Egas C."/>
            <person name="Da Costa M.S."/>
        </authorList>
    </citation>
    <scope>NUCLEOTIDE SEQUENCE [LARGE SCALE GENOMIC DNA]</scope>
    <source>
        <strain evidence="8 9">SPSPC-11</strain>
    </source>
</reference>
<comment type="catalytic activity">
    <reaction evidence="7">
        <text>a peptidoglycan chain = a peptidoglycan chain with N-acetyl-1,6-anhydromuramyl-[peptide] at the reducing end + a peptidoglycan chain with N-acetylglucosamine at the non-reducing end.</text>
        <dbReference type="EC" id="4.2.2.29"/>
    </reaction>
</comment>
<feature type="site" description="Important for catalytic activity" evidence="7">
    <location>
        <position position="216"/>
    </location>
</feature>
<dbReference type="GO" id="GO:0005886">
    <property type="term" value="C:plasma membrane"/>
    <property type="evidence" value="ECO:0007669"/>
    <property type="project" value="UniProtKB-UniRule"/>
</dbReference>
<dbReference type="HAMAP" id="MF_02065">
    <property type="entry name" value="MltG"/>
    <property type="match status" value="1"/>
</dbReference>
<dbReference type="GO" id="GO:0071555">
    <property type="term" value="P:cell wall organization"/>
    <property type="evidence" value="ECO:0007669"/>
    <property type="project" value="UniProtKB-KW"/>
</dbReference>
<dbReference type="GO" id="GO:0008932">
    <property type="term" value="F:lytic endotransglycosylase activity"/>
    <property type="evidence" value="ECO:0007669"/>
    <property type="project" value="UniProtKB-UniRule"/>
</dbReference>
<comment type="caution">
    <text evidence="8">The sequence shown here is derived from an EMBL/GenBank/DDBJ whole genome shotgun (WGS) entry which is preliminary data.</text>
</comment>
<dbReference type="Gene3D" id="3.30.1490.480">
    <property type="entry name" value="Endolytic murein transglycosylase"/>
    <property type="match status" value="1"/>
</dbReference>
<evidence type="ECO:0000313" key="9">
    <source>
        <dbReference type="Proteomes" id="UP000233387"/>
    </source>
</evidence>
<evidence type="ECO:0000313" key="8">
    <source>
        <dbReference type="EMBL" id="PKQ70892.1"/>
    </source>
</evidence>
<accession>A0A2N3IKP8</accession>
<organism evidence="8 9">
    <name type="scientific">Raineya orbicola</name>
    <dbReference type="NCBI Taxonomy" id="2016530"/>
    <lineage>
        <taxon>Bacteria</taxon>
        <taxon>Pseudomonadati</taxon>
        <taxon>Bacteroidota</taxon>
        <taxon>Cytophagia</taxon>
        <taxon>Cytophagales</taxon>
        <taxon>Raineyaceae</taxon>
        <taxon>Raineya</taxon>
    </lineage>
</organism>
<protein>
    <recommendedName>
        <fullName evidence="7">Endolytic murein transglycosylase</fullName>
        <ecNumber evidence="7">4.2.2.29</ecNumber>
    </recommendedName>
    <alternativeName>
        <fullName evidence="7">Peptidoglycan lytic transglycosylase</fullName>
    </alternativeName>
    <alternativeName>
        <fullName evidence="7">Peptidoglycan polymerization terminase</fullName>
    </alternativeName>
</protein>
<evidence type="ECO:0000256" key="7">
    <source>
        <dbReference type="HAMAP-Rule" id="MF_02065"/>
    </source>
</evidence>
<keyword evidence="5 7" id="KW-0456">Lyase</keyword>
<gene>
    <name evidence="7" type="primary">mltG</name>
    <name evidence="8" type="ORF">Rain11_0033</name>
</gene>